<evidence type="ECO:0000256" key="2">
    <source>
        <dbReference type="ARBA" id="ARBA00023125"/>
    </source>
</evidence>
<dbReference type="eggNOG" id="COG1309">
    <property type="taxonomic scope" value="Bacteria"/>
</dbReference>
<reference evidence="6 7" key="1">
    <citation type="journal article" date="2011" name="J. Bacteriol.">
        <title>Complete genome sequence of Amycolicicoccus subflavus DQS3-9A1T, an actinomycete isolated from crude oil-polluted soil.</title>
        <authorList>
            <person name="Cai M."/>
            <person name="Chen W.M."/>
            <person name="Nie Y."/>
            <person name="Chi C.Q."/>
            <person name="Wang Y.N."/>
            <person name="Tang Y.Q."/>
            <person name="Li G.Y."/>
            <person name="Wu X.L."/>
        </authorList>
    </citation>
    <scope>NUCLEOTIDE SEQUENCE [LARGE SCALE GENOMIC DNA]</scope>
    <source>
        <strain evidence="7">DSM 45089 / DQS3-9A1</strain>
    </source>
</reference>
<evidence type="ECO:0000256" key="4">
    <source>
        <dbReference type="PROSITE-ProRule" id="PRU00335"/>
    </source>
</evidence>
<dbReference type="GO" id="GO:0000976">
    <property type="term" value="F:transcription cis-regulatory region binding"/>
    <property type="evidence" value="ECO:0007669"/>
    <property type="project" value="TreeGrafter"/>
</dbReference>
<dbReference type="PANTHER" id="PTHR30055">
    <property type="entry name" value="HTH-TYPE TRANSCRIPTIONAL REGULATOR RUTR"/>
    <property type="match status" value="1"/>
</dbReference>
<dbReference type="PROSITE" id="PS50977">
    <property type="entry name" value="HTH_TETR_2"/>
    <property type="match status" value="1"/>
</dbReference>
<dbReference type="STRING" id="443218.AS9A_3592"/>
<evidence type="ECO:0000313" key="6">
    <source>
        <dbReference type="EMBL" id="AEF42030.1"/>
    </source>
</evidence>
<accession>F6ES26</accession>
<dbReference type="InterPro" id="IPR001647">
    <property type="entry name" value="HTH_TetR"/>
</dbReference>
<evidence type="ECO:0000256" key="3">
    <source>
        <dbReference type="ARBA" id="ARBA00023163"/>
    </source>
</evidence>
<dbReference type="OrthoDB" id="4537420at2"/>
<dbReference type="PRINTS" id="PR00455">
    <property type="entry name" value="HTHTETR"/>
</dbReference>
<dbReference type="Gene3D" id="1.10.357.10">
    <property type="entry name" value="Tetracycline Repressor, domain 2"/>
    <property type="match status" value="1"/>
</dbReference>
<dbReference type="Pfam" id="PF00440">
    <property type="entry name" value="TetR_N"/>
    <property type="match status" value="1"/>
</dbReference>
<gene>
    <name evidence="6" type="ordered locus">AS9A_3592</name>
</gene>
<organism evidence="6 7">
    <name type="scientific">Hoyosella subflava (strain DSM 45089 / JCM 17490 / NBRC 109087 / DQS3-9A1)</name>
    <name type="common">Amycolicicoccus subflavus</name>
    <dbReference type="NCBI Taxonomy" id="443218"/>
    <lineage>
        <taxon>Bacteria</taxon>
        <taxon>Bacillati</taxon>
        <taxon>Actinomycetota</taxon>
        <taxon>Actinomycetes</taxon>
        <taxon>Mycobacteriales</taxon>
        <taxon>Hoyosellaceae</taxon>
        <taxon>Hoyosella</taxon>
    </lineage>
</organism>
<dbReference type="RefSeq" id="WP_013808379.1">
    <property type="nucleotide sequence ID" value="NC_015564.1"/>
</dbReference>
<dbReference type="InterPro" id="IPR009057">
    <property type="entry name" value="Homeodomain-like_sf"/>
</dbReference>
<dbReference type="SUPFAM" id="SSF46689">
    <property type="entry name" value="Homeodomain-like"/>
    <property type="match status" value="1"/>
</dbReference>
<feature type="DNA-binding region" description="H-T-H motif" evidence="4">
    <location>
        <begin position="44"/>
        <end position="63"/>
    </location>
</feature>
<dbReference type="KEGG" id="asd:AS9A_3592"/>
<dbReference type="HOGENOM" id="CLU_069356_39_1_11"/>
<dbReference type="InterPro" id="IPR050109">
    <property type="entry name" value="HTH-type_TetR-like_transc_reg"/>
</dbReference>
<keyword evidence="7" id="KW-1185">Reference proteome</keyword>
<dbReference type="Proteomes" id="UP000009235">
    <property type="component" value="Chromosome"/>
</dbReference>
<dbReference type="AlphaFoldDB" id="F6ES26"/>
<dbReference type="GO" id="GO:0003700">
    <property type="term" value="F:DNA-binding transcription factor activity"/>
    <property type="evidence" value="ECO:0007669"/>
    <property type="project" value="TreeGrafter"/>
</dbReference>
<proteinExistence type="predicted"/>
<sequence>MRKEAQRVVAARPTVEILRRNEICARILDAAEECLMQSGFRSRVHAAIAQRAGLSRPTVYKYFGDQTAIIEALFEREVNRFLAHLRPVLEGTHHAKARLVESVVFIVSYARQHELLQKSLKEDPQVVMQLLSSRGGGLIERVAQYMSPYYKRTPDAQEPDETALVPVAEWLYRVVTSLITTPGVVDTESPEKLRDFVTELLELPTLGHAEKTEVVRASARV</sequence>
<keyword evidence="3" id="KW-0804">Transcription</keyword>
<evidence type="ECO:0000313" key="7">
    <source>
        <dbReference type="Proteomes" id="UP000009235"/>
    </source>
</evidence>
<keyword evidence="2 4" id="KW-0238">DNA-binding</keyword>
<keyword evidence="1" id="KW-0805">Transcription regulation</keyword>
<dbReference type="EMBL" id="CP002786">
    <property type="protein sequence ID" value="AEF42030.1"/>
    <property type="molecule type" value="Genomic_DNA"/>
</dbReference>
<feature type="domain" description="HTH tetR-type" evidence="5">
    <location>
        <begin position="21"/>
        <end position="81"/>
    </location>
</feature>
<evidence type="ECO:0000256" key="1">
    <source>
        <dbReference type="ARBA" id="ARBA00023015"/>
    </source>
</evidence>
<name>F6ES26_HOYSD</name>
<dbReference type="PANTHER" id="PTHR30055:SF234">
    <property type="entry name" value="HTH-TYPE TRANSCRIPTIONAL REGULATOR BETI"/>
    <property type="match status" value="1"/>
</dbReference>
<protein>
    <submittedName>
        <fullName evidence="6">Putative TetR family transcriptional regulator</fullName>
    </submittedName>
</protein>
<evidence type="ECO:0000259" key="5">
    <source>
        <dbReference type="PROSITE" id="PS50977"/>
    </source>
</evidence>